<feature type="compositionally biased region" description="Polar residues" evidence="1">
    <location>
        <begin position="465"/>
        <end position="485"/>
    </location>
</feature>
<reference evidence="2 3" key="1">
    <citation type="journal article" date="2021" name="Comput. Struct. Biotechnol. J.">
        <title>De novo genome assembly of the potent medicinal plant Rehmannia glutinosa using nanopore technology.</title>
        <authorList>
            <person name="Ma L."/>
            <person name="Dong C."/>
            <person name="Song C."/>
            <person name="Wang X."/>
            <person name="Zheng X."/>
            <person name="Niu Y."/>
            <person name="Chen S."/>
            <person name="Feng W."/>
        </authorList>
    </citation>
    <scope>NUCLEOTIDE SEQUENCE [LARGE SCALE GENOMIC DNA]</scope>
    <source>
        <strain evidence="2">DH-2019</strain>
    </source>
</reference>
<feature type="region of interest" description="Disordered" evidence="1">
    <location>
        <begin position="408"/>
        <end position="500"/>
    </location>
</feature>
<feature type="region of interest" description="Disordered" evidence="1">
    <location>
        <begin position="217"/>
        <end position="352"/>
    </location>
</feature>
<feature type="compositionally biased region" description="Basic and acidic residues" evidence="1">
    <location>
        <begin position="414"/>
        <end position="429"/>
    </location>
</feature>
<dbReference type="Proteomes" id="UP001318860">
    <property type="component" value="Unassembled WGS sequence"/>
</dbReference>
<evidence type="ECO:0000313" key="3">
    <source>
        <dbReference type="Proteomes" id="UP001318860"/>
    </source>
</evidence>
<feature type="compositionally biased region" description="Polar residues" evidence="1">
    <location>
        <begin position="292"/>
        <end position="301"/>
    </location>
</feature>
<dbReference type="InterPro" id="IPR044218">
    <property type="entry name" value="SWEETIE"/>
</dbReference>
<sequence length="500" mass="55119">MVPIEHVKRNSEIGADGLTLLVSITRACLNATASLTNDCVQAIHQLENKRSNLCKMLLLKLACSVELFFSYAALAFALEGPGESRESNPVLYRTLHLSIQCIQSVLTDSNIQNAINREAAAIAGECLKILMLLQTLAKGSDYQKGLIHLLLETILMIFSTSEGSLSQEANDLRDIAIKLVSQLAQIPSSAVFIKDILLSMPAMQRQQLQDIIRASVTQDKNPKPMPSSGPPLLIKLPTQTDQNAEKHSIPLDPPKESNDSSGVEEEEEDDWDTFQSFPASGNETAPDPEKPSSISDYNNRNSEYEGYSASPSLSNKESPSIEDHELTEAVRANQMEECRGPEDSWSSSQQPDELVSGIADDQLLPKIQLDQVEEEQTEPFANYLEKTETVPSNENIRRSDVVHVDSAEISESPSDEHHTETYHDYEKGSPEIPYVEPSVEHYHESASIPDSKVILKDEQGGPVVSTDNSEVTSITDDSSNMSRLSDTLDDLENEKKLPGN</sequence>
<gene>
    <name evidence="2" type="ORF">DH2020_015910</name>
</gene>
<accession>A0ABR0WVM2</accession>
<dbReference type="PANTHER" id="PTHR46975">
    <property type="entry name" value="PROTEIN SWEETIE"/>
    <property type="match status" value="1"/>
</dbReference>
<dbReference type="EMBL" id="JABTTQ020000008">
    <property type="protein sequence ID" value="KAK6150978.1"/>
    <property type="molecule type" value="Genomic_DNA"/>
</dbReference>
<dbReference type="PANTHER" id="PTHR46975:SF2">
    <property type="entry name" value="PROTEIN SWEETIE"/>
    <property type="match status" value="1"/>
</dbReference>
<feature type="compositionally biased region" description="Polar residues" evidence="1">
    <location>
        <begin position="273"/>
        <end position="283"/>
    </location>
</feature>
<name>A0ABR0WVM2_REHGL</name>
<feature type="compositionally biased region" description="Basic and acidic residues" evidence="1">
    <location>
        <begin position="243"/>
        <end position="258"/>
    </location>
</feature>
<feature type="compositionally biased region" description="Basic and acidic residues" evidence="1">
    <location>
        <begin position="319"/>
        <end position="342"/>
    </location>
</feature>
<protein>
    <submittedName>
        <fullName evidence="2">Uncharacterized protein</fullName>
    </submittedName>
</protein>
<comment type="caution">
    <text evidence="2">The sequence shown here is derived from an EMBL/GenBank/DDBJ whole genome shotgun (WGS) entry which is preliminary data.</text>
</comment>
<keyword evidence="3" id="KW-1185">Reference proteome</keyword>
<feature type="compositionally biased region" description="Polar residues" evidence="1">
    <location>
        <begin position="309"/>
        <end position="318"/>
    </location>
</feature>
<evidence type="ECO:0000313" key="2">
    <source>
        <dbReference type="EMBL" id="KAK6150978.1"/>
    </source>
</evidence>
<proteinExistence type="predicted"/>
<feature type="compositionally biased region" description="Acidic residues" evidence="1">
    <location>
        <begin position="262"/>
        <end position="272"/>
    </location>
</feature>
<evidence type="ECO:0000256" key="1">
    <source>
        <dbReference type="SAM" id="MobiDB-lite"/>
    </source>
</evidence>
<organism evidence="2 3">
    <name type="scientific">Rehmannia glutinosa</name>
    <name type="common">Chinese foxglove</name>
    <dbReference type="NCBI Taxonomy" id="99300"/>
    <lineage>
        <taxon>Eukaryota</taxon>
        <taxon>Viridiplantae</taxon>
        <taxon>Streptophyta</taxon>
        <taxon>Embryophyta</taxon>
        <taxon>Tracheophyta</taxon>
        <taxon>Spermatophyta</taxon>
        <taxon>Magnoliopsida</taxon>
        <taxon>eudicotyledons</taxon>
        <taxon>Gunneridae</taxon>
        <taxon>Pentapetalae</taxon>
        <taxon>asterids</taxon>
        <taxon>lamiids</taxon>
        <taxon>Lamiales</taxon>
        <taxon>Orobanchaceae</taxon>
        <taxon>Rehmannieae</taxon>
        <taxon>Rehmannia</taxon>
    </lineage>
</organism>